<evidence type="ECO:0000313" key="6">
    <source>
        <dbReference type="Proteomes" id="UP000001876"/>
    </source>
</evidence>
<dbReference type="GO" id="GO:0005524">
    <property type="term" value="F:ATP binding"/>
    <property type="evidence" value="ECO:0007669"/>
    <property type="project" value="UniProtKB-KW"/>
</dbReference>
<dbReference type="EMBL" id="GG663739">
    <property type="protein sequence ID" value="EEH57003.1"/>
    <property type="molecule type" value="Genomic_DNA"/>
</dbReference>
<evidence type="ECO:0000256" key="2">
    <source>
        <dbReference type="ARBA" id="ARBA00022741"/>
    </source>
</evidence>
<feature type="region of interest" description="Disordered" evidence="4">
    <location>
        <begin position="421"/>
        <end position="477"/>
    </location>
</feature>
<name>C1MRQ4_MICPC</name>
<reference evidence="5 6" key="1">
    <citation type="journal article" date="2009" name="Science">
        <title>Green evolution and dynamic adaptations revealed by genomes of the marine picoeukaryotes Micromonas.</title>
        <authorList>
            <person name="Worden A.Z."/>
            <person name="Lee J.H."/>
            <person name="Mock T."/>
            <person name="Rouze P."/>
            <person name="Simmons M.P."/>
            <person name="Aerts A.L."/>
            <person name="Allen A.E."/>
            <person name="Cuvelier M.L."/>
            <person name="Derelle E."/>
            <person name="Everett M.V."/>
            <person name="Foulon E."/>
            <person name="Grimwood J."/>
            <person name="Gundlach H."/>
            <person name="Henrissat B."/>
            <person name="Napoli C."/>
            <person name="McDonald S.M."/>
            <person name="Parker M.S."/>
            <person name="Rombauts S."/>
            <person name="Salamov A."/>
            <person name="Von Dassow P."/>
            <person name="Badger J.H."/>
            <person name="Coutinho P.M."/>
            <person name="Demir E."/>
            <person name="Dubchak I."/>
            <person name="Gentemann C."/>
            <person name="Eikrem W."/>
            <person name="Gready J.E."/>
            <person name="John U."/>
            <person name="Lanier W."/>
            <person name="Lindquist E.A."/>
            <person name="Lucas S."/>
            <person name="Mayer K.F."/>
            <person name="Moreau H."/>
            <person name="Not F."/>
            <person name="Otillar R."/>
            <person name="Panaud O."/>
            <person name="Pangilinan J."/>
            <person name="Paulsen I."/>
            <person name="Piegu B."/>
            <person name="Poliakov A."/>
            <person name="Robbens S."/>
            <person name="Schmutz J."/>
            <person name="Toulza E."/>
            <person name="Wyss T."/>
            <person name="Zelensky A."/>
            <person name="Zhou K."/>
            <person name="Armbrust E.V."/>
            <person name="Bhattacharya D."/>
            <person name="Goodenough U.W."/>
            <person name="Van de Peer Y."/>
            <person name="Grigoriev I.V."/>
        </authorList>
    </citation>
    <scope>NUCLEOTIDE SEQUENCE [LARGE SCALE GENOMIC DNA]</scope>
    <source>
        <strain evidence="5 6">CCMP1545</strain>
    </source>
</reference>
<dbReference type="OrthoDB" id="548867at2759"/>
<dbReference type="GO" id="GO:0005739">
    <property type="term" value="C:mitochondrion"/>
    <property type="evidence" value="ECO:0007669"/>
    <property type="project" value="TreeGrafter"/>
</dbReference>
<dbReference type="Gene3D" id="3.40.50.300">
    <property type="entry name" value="P-loop containing nucleotide triphosphate hydrolases"/>
    <property type="match status" value="1"/>
</dbReference>
<dbReference type="OMA" id="THNENEA"/>
<dbReference type="Proteomes" id="UP000001876">
    <property type="component" value="Unassembled WGS sequence"/>
</dbReference>
<evidence type="ECO:0000313" key="5">
    <source>
        <dbReference type="EMBL" id="EEH57003.1"/>
    </source>
</evidence>
<dbReference type="NCBIfam" id="NF040713">
    <property type="entry name" value="ZapE"/>
    <property type="match status" value="1"/>
</dbReference>
<dbReference type="SUPFAM" id="SSF52540">
    <property type="entry name" value="P-loop containing nucleoside triphosphate hydrolases"/>
    <property type="match status" value="1"/>
</dbReference>
<sequence length="535" mass="57568">MNAPSAFRCLQGSAAPWLPRASAAAVRRDPRESDLSETTLTFSLRDDAGNDAARSPMHEYRARVRAGRLRDGDAPQTEALRALQTLRDRLVSDPPGSAKKTSRSFSKDVATTNVVQGVYLHGGVGRGKTMLMDIFHSTLPPNLKAMTRRVHFHEFMHEIHGRLHALRSGGADPLAVVAAAVREESPIVCFDEVEIVDVADAMVVKRLFERVFQLGGVLVATSNAAPEKLYEGGINRAAFAPFVDDLNARCLVVSLDDEKKKVRGVDYRVEGSVSANAASAGKTVTGASESVLAFGDRGGDAAVERAWNEAAALASRGTAPEPTATRVSVPVASRRFLTVPKIKGTCAMFDFESLCGAKSLLGASDYVALCSRFDALAVTNVPTFSTHNENEARRFINLIDVMYERRTLLVASLASSPASLFRGEGDADDAEEEEEESARAETTGDVAAATRRRARREGERSGVNATVNDEGGSSGRSTTMIGSMEWSATGRSGASLADLQRVNFTFRASERCASRLAEMASKAYEAAWVSRVTER</sequence>
<comment type="similarity">
    <text evidence="1">Belongs to the AFG1 ATPase family.</text>
</comment>
<feature type="compositionally biased region" description="Acidic residues" evidence="4">
    <location>
        <begin position="426"/>
        <end position="436"/>
    </location>
</feature>
<keyword evidence="6" id="KW-1185">Reference proteome</keyword>
<proteinExistence type="inferred from homology"/>
<keyword evidence="2" id="KW-0547">Nucleotide-binding</keyword>
<dbReference type="GeneID" id="9684355"/>
<dbReference type="eggNOG" id="KOG2383">
    <property type="taxonomic scope" value="Eukaryota"/>
</dbReference>
<dbReference type="PANTHER" id="PTHR12169">
    <property type="entry name" value="ATPASE N2B"/>
    <property type="match status" value="1"/>
</dbReference>
<evidence type="ECO:0000256" key="1">
    <source>
        <dbReference type="ARBA" id="ARBA00010322"/>
    </source>
</evidence>
<dbReference type="InterPro" id="IPR027417">
    <property type="entry name" value="P-loop_NTPase"/>
</dbReference>
<organism evidence="6">
    <name type="scientific">Micromonas pusilla (strain CCMP1545)</name>
    <name type="common">Picoplanktonic green alga</name>
    <dbReference type="NCBI Taxonomy" id="564608"/>
    <lineage>
        <taxon>Eukaryota</taxon>
        <taxon>Viridiplantae</taxon>
        <taxon>Chlorophyta</taxon>
        <taxon>Mamiellophyceae</taxon>
        <taxon>Mamiellales</taxon>
        <taxon>Mamiellaceae</taxon>
        <taxon>Micromonas</taxon>
    </lineage>
</organism>
<evidence type="ECO:0000256" key="4">
    <source>
        <dbReference type="SAM" id="MobiDB-lite"/>
    </source>
</evidence>
<keyword evidence="3" id="KW-0067">ATP-binding</keyword>
<protein>
    <submittedName>
        <fullName evidence="5">Predicted protein</fullName>
    </submittedName>
</protein>
<dbReference type="InterPro" id="IPR005654">
    <property type="entry name" value="ATPase_AFG1-like"/>
</dbReference>
<dbReference type="GO" id="GO:0016887">
    <property type="term" value="F:ATP hydrolysis activity"/>
    <property type="evidence" value="ECO:0007669"/>
    <property type="project" value="InterPro"/>
</dbReference>
<dbReference type="AlphaFoldDB" id="C1MRQ4"/>
<dbReference type="Pfam" id="PF03969">
    <property type="entry name" value="AFG1_ATPase"/>
    <property type="match status" value="1"/>
</dbReference>
<dbReference type="PANTHER" id="PTHR12169:SF6">
    <property type="entry name" value="AFG1-LIKE ATPASE"/>
    <property type="match status" value="1"/>
</dbReference>
<gene>
    <name evidence="5" type="ORF">MICPUCDRAFT_39855</name>
</gene>
<dbReference type="RefSeq" id="XP_003058548.1">
    <property type="nucleotide sequence ID" value="XM_003058502.1"/>
</dbReference>
<accession>C1MRQ4</accession>
<dbReference type="KEGG" id="mpp:MICPUCDRAFT_39855"/>
<evidence type="ECO:0000256" key="3">
    <source>
        <dbReference type="ARBA" id="ARBA00022840"/>
    </source>
</evidence>